<protein>
    <submittedName>
        <fullName evidence="2">Uncharacterized protein</fullName>
    </submittedName>
</protein>
<accession>A0A151P3R5</accession>
<dbReference type="AlphaFoldDB" id="A0A151P3R5"/>
<evidence type="ECO:0000256" key="1">
    <source>
        <dbReference type="SAM" id="MobiDB-lite"/>
    </source>
</evidence>
<sequence length="125" mass="13617">MSVQFWTFRLPRSAALSLKPSISQEKPSTHLWAVCTVTCLYNLEEFSKPNSTPQQGLPSDYADIETSTEPYQLPVQDQSGTAHVGSVCSTRNWSLTDTLAPGQALSGHIDATTAPEGPQDPRRLA</sequence>
<proteinExistence type="predicted"/>
<evidence type="ECO:0000313" key="3">
    <source>
        <dbReference type="Proteomes" id="UP000050525"/>
    </source>
</evidence>
<evidence type="ECO:0000313" key="2">
    <source>
        <dbReference type="EMBL" id="KYO43692.1"/>
    </source>
</evidence>
<gene>
    <name evidence="2" type="ORF">Y1Q_0013682</name>
</gene>
<name>A0A151P3R5_ALLMI</name>
<dbReference type="EMBL" id="AKHW03001146">
    <property type="protein sequence ID" value="KYO43692.1"/>
    <property type="molecule type" value="Genomic_DNA"/>
</dbReference>
<organism evidence="2 3">
    <name type="scientific">Alligator mississippiensis</name>
    <name type="common">American alligator</name>
    <dbReference type="NCBI Taxonomy" id="8496"/>
    <lineage>
        <taxon>Eukaryota</taxon>
        <taxon>Metazoa</taxon>
        <taxon>Chordata</taxon>
        <taxon>Craniata</taxon>
        <taxon>Vertebrata</taxon>
        <taxon>Euteleostomi</taxon>
        <taxon>Archelosauria</taxon>
        <taxon>Archosauria</taxon>
        <taxon>Crocodylia</taxon>
        <taxon>Alligatoridae</taxon>
        <taxon>Alligatorinae</taxon>
        <taxon>Alligator</taxon>
    </lineage>
</organism>
<dbReference type="Proteomes" id="UP000050525">
    <property type="component" value="Unassembled WGS sequence"/>
</dbReference>
<feature type="region of interest" description="Disordered" evidence="1">
    <location>
        <begin position="104"/>
        <end position="125"/>
    </location>
</feature>
<comment type="caution">
    <text evidence="2">The sequence shown here is derived from an EMBL/GenBank/DDBJ whole genome shotgun (WGS) entry which is preliminary data.</text>
</comment>
<keyword evidence="3" id="KW-1185">Reference proteome</keyword>
<reference evidence="2 3" key="1">
    <citation type="journal article" date="2012" name="Genome Biol.">
        <title>Sequencing three crocodilian genomes to illuminate the evolution of archosaurs and amniotes.</title>
        <authorList>
            <person name="St John J.A."/>
            <person name="Braun E.L."/>
            <person name="Isberg S.R."/>
            <person name="Miles L.G."/>
            <person name="Chong A.Y."/>
            <person name="Gongora J."/>
            <person name="Dalzell P."/>
            <person name="Moran C."/>
            <person name="Bed'hom B."/>
            <person name="Abzhanov A."/>
            <person name="Burgess S.C."/>
            <person name="Cooksey A.M."/>
            <person name="Castoe T.A."/>
            <person name="Crawford N.G."/>
            <person name="Densmore L.D."/>
            <person name="Drew J.C."/>
            <person name="Edwards S.V."/>
            <person name="Faircloth B.C."/>
            <person name="Fujita M.K."/>
            <person name="Greenwold M.J."/>
            <person name="Hoffmann F.G."/>
            <person name="Howard J.M."/>
            <person name="Iguchi T."/>
            <person name="Janes D.E."/>
            <person name="Khan S.Y."/>
            <person name="Kohno S."/>
            <person name="de Koning A.J."/>
            <person name="Lance S.L."/>
            <person name="McCarthy F.M."/>
            <person name="McCormack J.E."/>
            <person name="Merchant M.E."/>
            <person name="Peterson D.G."/>
            <person name="Pollock D.D."/>
            <person name="Pourmand N."/>
            <person name="Raney B.J."/>
            <person name="Roessler K.A."/>
            <person name="Sanford J.R."/>
            <person name="Sawyer R.H."/>
            <person name="Schmidt C.J."/>
            <person name="Triplett E.W."/>
            <person name="Tuberville T.D."/>
            <person name="Venegas-Anaya M."/>
            <person name="Howard J.T."/>
            <person name="Jarvis E.D."/>
            <person name="Guillette L.J.Jr."/>
            <person name="Glenn T.C."/>
            <person name="Green R.E."/>
            <person name="Ray D.A."/>
        </authorList>
    </citation>
    <scope>NUCLEOTIDE SEQUENCE [LARGE SCALE GENOMIC DNA]</scope>
    <source>
        <strain evidence="2">KSC_2009_1</strain>
    </source>
</reference>